<dbReference type="Pfam" id="PF07841">
    <property type="entry name" value="DM4_12"/>
    <property type="match status" value="1"/>
</dbReference>
<feature type="compositionally biased region" description="Gly residues" evidence="1">
    <location>
        <begin position="13"/>
        <end position="24"/>
    </location>
</feature>
<organism evidence="2 3">
    <name type="scientific">Petrolisthes manimaculis</name>
    <dbReference type="NCBI Taxonomy" id="1843537"/>
    <lineage>
        <taxon>Eukaryota</taxon>
        <taxon>Metazoa</taxon>
        <taxon>Ecdysozoa</taxon>
        <taxon>Arthropoda</taxon>
        <taxon>Crustacea</taxon>
        <taxon>Multicrustacea</taxon>
        <taxon>Malacostraca</taxon>
        <taxon>Eumalacostraca</taxon>
        <taxon>Eucarida</taxon>
        <taxon>Decapoda</taxon>
        <taxon>Pleocyemata</taxon>
        <taxon>Anomura</taxon>
        <taxon>Galatheoidea</taxon>
        <taxon>Porcellanidae</taxon>
        <taxon>Petrolisthes</taxon>
    </lineage>
</organism>
<dbReference type="SMART" id="SM00718">
    <property type="entry name" value="DM4_12"/>
    <property type="match status" value="1"/>
</dbReference>
<dbReference type="Proteomes" id="UP001292094">
    <property type="component" value="Unassembled WGS sequence"/>
</dbReference>
<dbReference type="EMBL" id="JAWZYT010000367">
    <property type="protein sequence ID" value="KAK4324371.1"/>
    <property type="molecule type" value="Genomic_DNA"/>
</dbReference>
<feature type="compositionally biased region" description="Acidic residues" evidence="1">
    <location>
        <begin position="1"/>
        <end position="12"/>
    </location>
</feature>
<protein>
    <submittedName>
        <fullName evidence="2">Uncharacterized protein</fullName>
    </submittedName>
</protein>
<dbReference type="InterPro" id="IPR006631">
    <property type="entry name" value="DM4_12"/>
</dbReference>
<evidence type="ECO:0000313" key="2">
    <source>
        <dbReference type="EMBL" id="KAK4324371.1"/>
    </source>
</evidence>
<accession>A0AAE1QDK9</accession>
<feature type="region of interest" description="Disordered" evidence="1">
    <location>
        <begin position="157"/>
        <end position="188"/>
    </location>
</feature>
<dbReference type="AlphaFoldDB" id="A0AAE1QDK9"/>
<comment type="caution">
    <text evidence="2">The sequence shown here is derived from an EMBL/GenBank/DDBJ whole genome shotgun (WGS) entry which is preliminary data.</text>
</comment>
<evidence type="ECO:0000313" key="3">
    <source>
        <dbReference type="Proteomes" id="UP001292094"/>
    </source>
</evidence>
<evidence type="ECO:0000256" key="1">
    <source>
        <dbReference type="SAM" id="MobiDB-lite"/>
    </source>
</evidence>
<gene>
    <name evidence="2" type="ORF">Pmani_004995</name>
</gene>
<sequence length="188" mass="20362">MRREAECEEGEESGGGGGGGGGWRQGWPGSWGIQGQHLLPTSTTPTVVLGNSRSLGEDQASLYKQVEESLAAVGVEGRECLLRAVCEAQSGQMLKLNLIGHLLTTFLSPVEEEDEGSQWVSSYQKASQLGREGANCPLTFPRCLVSVLDIFKFGKRGKTKHAKNDKSIKKEEEEEKDSSDNHNTIPVS</sequence>
<proteinExistence type="predicted"/>
<feature type="region of interest" description="Disordered" evidence="1">
    <location>
        <begin position="1"/>
        <end position="26"/>
    </location>
</feature>
<dbReference type="PANTHER" id="PTHR21398:SF6">
    <property type="entry name" value="AGAP007094-PA"/>
    <property type="match status" value="1"/>
</dbReference>
<reference evidence="2" key="1">
    <citation type="submission" date="2023-11" db="EMBL/GenBank/DDBJ databases">
        <title>Genome assemblies of two species of porcelain crab, Petrolisthes cinctipes and Petrolisthes manimaculis (Anomura: Porcellanidae).</title>
        <authorList>
            <person name="Angst P."/>
        </authorList>
    </citation>
    <scope>NUCLEOTIDE SEQUENCE</scope>
    <source>
        <strain evidence="2">PB745_02</strain>
        <tissue evidence="2">Gill</tissue>
    </source>
</reference>
<name>A0AAE1QDK9_9EUCA</name>
<keyword evidence="3" id="KW-1185">Reference proteome</keyword>
<feature type="compositionally biased region" description="Basic and acidic residues" evidence="1">
    <location>
        <begin position="162"/>
        <end position="171"/>
    </location>
</feature>
<dbReference type="PANTHER" id="PTHR21398">
    <property type="entry name" value="AGAP007094-PA"/>
    <property type="match status" value="1"/>
</dbReference>